<keyword evidence="3 4" id="KW-0012">Acyltransferase</keyword>
<dbReference type="InterPro" id="IPR002155">
    <property type="entry name" value="Thiolase"/>
</dbReference>
<evidence type="ECO:0000256" key="3">
    <source>
        <dbReference type="ARBA" id="ARBA00023315"/>
    </source>
</evidence>
<dbReference type="Proteomes" id="UP001597297">
    <property type="component" value="Unassembled WGS sequence"/>
</dbReference>
<dbReference type="Pfam" id="PF02803">
    <property type="entry name" value="Thiolase_C"/>
    <property type="match status" value="1"/>
</dbReference>
<dbReference type="Gene3D" id="3.40.47.10">
    <property type="match status" value="1"/>
</dbReference>
<dbReference type="InterPro" id="IPR016039">
    <property type="entry name" value="Thiolase-like"/>
</dbReference>
<dbReference type="EMBL" id="JBHUJC010000038">
    <property type="protein sequence ID" value="MFD2277103.1"/>
    <property type="molecule type" value="Genomic_DNA"/>
</dbReference>
<evidence type="ECO:0000256" key="4">
    <source>
        <dbReference type="RuleBase" id="RU003557"/>
    </source>
</evidence>
<dbReference type="NCBIfam" id="TIGR01930">
    <property type="entry name" value="AcCoA-C-Actrans"/>
    <property type="match status" value="1"/>
</dbReference>
<reference evidence="8" key="1">
    <citation type="journal article" date="2019" name="Int. J. Syst. Evol. Microbiol.">
        <title>The Global Catalogue of Microorganisms (GCM) 10K type strain sequencing project: providing services to taxonomists for standard genome sequencing and annotation.</title>
        <authorList>
            <consortium name="The Broad Institute Genomics Platform"/>
            <consortium name="The Broad Institute Genome Sequencing Center for Infectious Disease"/>
            <person name="Wu L."/>
            <person name="Ma J."/>
        </authorList>
    </citation>
    <scope>NUCLEOTIDE SEQUENCE [LARGE SCALE GENOMIC DNA]</scope>
    <source>
        <strain evidence="8">JCM 16545</strain>
    </source>
</reference>
<evidence type="ECO:0000313" key="8">
    <source>
        <dbReference type="Proteomes" id="UP001597297"/>
    </source>
</evidence>
<gene>
    <name evidence="7" type="ORF">ACFSQZ_11525</name>
</gene>
<feature type="domain" description="Thiolase N-terminal" evidence="5">
    <location>
        <begin position="3"/>
        <end position="274"/>
    </location>
</feature>
<comment type="caution">
    <text evidence="7">The sequence shown here is derived from an EMBL/GenBank/DDBJ whole genome shotgun (WGS) entry which is preliminary data.</text>
</comment>
<dbReference type="CDD" id="cd00751">
    <property type="entry name" value="thiolase"/>
    <property type="match status" value="1"/>
</dbReference>
<keyword evidence="2 4" id="KW-0808">Transferase</keyword>
<dbReference type="GO" id="GO:0016746">
    <property type="term" value="F:acyltransferase activity"/>
    <property type="evidence" value="ECO:0007669"/>
    <property type="project" value="UniProtKB-KW"/>
</dbReference>
<dbReference type="PANTHER" id="PTHR18919">
    <property type="entry name" value="ACETYL-COA C-ACYLTRANSFERASE"/>
    <property type="match status" value="1"/>
</dbReference>
<proteinExistence type="inferred from homology"/>
<evidence type="ECO:0000259" key="6">
    <source>
        <dbReference type="Pfam" id="PF02803"/>
    </source>
</evidence>
<evidence type="ECO:0000256" key="2">
    <source>
        <dbReference type="ARBA" id="ARBA00022679"/>
    </source>
</evidence>
<feature type="domain" description="Thiolase C-terminal" evidence="6">
    <location>
        <begin position="282"/>
        <end position="419"/>
    </location>
</feature>
<dbReference type="PROSITE" id="PS00737">
    <property type="entry name" value="THIOLASE_2"/>
    <property type="match status" value="1"/>
</dbReference>
<evidence type="ECO:0000259" key="5">
    <source>
        <dbReference type="Pfam" id="PF00108"/>
    </source>
</evidence>
<evidence type="ECO:0000313" key="7">
    <source>
        <dbReference type="EMBL" id="MFD2277103.1"/>
    </source>
</evidence>
<dbReference type="SUPFAM" id="SSF53901">
    <property type="entry name" value="Thiolase-like"/>
    <property type="match status" value="2"/>
</dbReference>
<protein>
    <submittedName>
        <fullName evidence="7">Thiolase family protein</fullName>
        <ecNumber evidence="7">2.3.1.-</ecNumber>
    </submittedName>
</protein>
<name>A0ABW5E3C1_9BACT</name>
<accession>A0ABW5E3C1</accession>
<evidence type="ECO:0000256" key="1">
    <source>
        <dbReference type="ARBA" id="ARBA00010982"/>
    </source>
</evidence>
<dbReference type="PROSITE" id="PS00099">
    <property type="entry name" value="THIOLASE_3"/>
    <property type="match status" value="1"/>
</dbReference>
<dbReference type="Pfam" id="PF00108">
    <property type="entry name" value="Thiolase_N"/>
    <property type="match status" value="1"/>
</dbReference>
<keyword evidence="8" id="KW-1185">Reference proteome</keyword>
<dbReference type="InterPro" id="IPR020617">
    <property type="entry name" value="Thiolase_C"/>
</dbReference>
<dbReference type="InterPro" id="IPR020610">
    <property type="entry name" value="Thiolase_AS"/>
</dbReference>
<dbReference type="PANTHER" id="PTHR18919:SF151">
    <property type="entry name" value="BLR2427 PROTEIN"/>
    <property type="match status" value="1"/>
</dbReference>
<dbReference type="PIRSF" id="PIRSF000429">
    <property type="entry name" value="Ac-CoA_Ac_transf"/>
    <property type="match status" value="1"/>
</dbReference>
<organism evidence="7 8">
    <name type="scientific">Rubritalea spongiae</name>
    <dbReference type="NCBI Taxonomy" id="430797"/>
    <lineage>
        <taxon>Bacteria</taxon>
        <taxon>Pseudomonadati</taxon>
        <taxon>Verrucomicrobiota</taxon>
        <taxon>Verrucomicrobiia</taxon>
        <taxon>Verrucomicrobiales</taxon>
        <taxon>Rubritaleaceae</taxon>
        <taxon>Rubritalea</taxon>
    </lineage>
</organism>
<dbReference type="InterPro" id="IPR020613">
    <property type="entry name" value="Thiolase_CS"/>
</dbReference>
<dbReference type="InterPro" id="IPR020616">
    <property type="entry name" value="Thiolase_N"/>
</dbReference>
<dbReference type="RefSeq" id="WP_377094833.1">
    <property type="nucleotide sequence ID" value="NZ_JBHSJM010000001.1"/>
</dbReference>
<sequence length="421" mass="44417">MLYIYQTSRTAFTKMGGSLSHLEATDLGKHAVSALLADSNFDSAELDEVILGCVCQPANAANIARVIALRAGIPEHVIASTVHRNCASGMEAITTAYERVLAGKGEFFVVGGVESMSNAPVLYQKSAVEKFAKLNKAQSLPQKLKAALHFRPNDFSPLIGLRLGLTDPVSGKNMGQTAELLAREYDISREDQDIFASNSHAKSLASKDALNNEIAPIYTKGNAISSDDGIRSDSTPEKLAKLRPVFEKNTGTVTAGNSSQITDGSAVLLVGSEDRGKQLGLEPIGKLSGYAYAGCDPSRMGLGPLFAMQRLFSETKTHLNDADLIEINEAFAAQVLACIKASNSISLAKKAGLDAPLGTIPLDKLNLRGGAIALGHPVGASGARLVLTALDQLKQRNQTLALTTLCVGGGQGAALWIERIS</sequence>
<dbReference type="EC" id="2.3.1.-" evidence="7"/>
<comment type="similarity">
    <text evidence="1 4">Belongs to the thiolase-like superfamily. Thiolase family.</text>
</comment>